<protein>
    <recommendedName>
        <fullName evidence="1">HNH nuclease domain-containing protein</fullName>
    </recommendedName>
</protein>
<gene>
    <name evidence="2" type="ORF">ASB58_06945</name>
</gene>
<dbReference type="InterPro" id="IPR003615">
    <property type="entry name" value="HNH_nuc"/>
</dbReference>
<reference evidence="2 3" key="1">
    <citation type="journal article" date="2018" name="Syst. Appl. Microbiol.">
        <title>Pseudomonas gallaeciensis sp. nov., isolated from crude-oil-contaminated intertidal sand samples after the Prestige oil spill.</title>
        <authorList>
            <person name="Mulet M."/>
            <person name="Sanchez D."/>
            <person name="Rodriguez A.C."/>
            <person name="Nogales B."/>
            <person name="Bosch R."/>
            <person name="Busquets A."/>
            <person name="Gomila M."/>
            <person name="Lalucat J."/>
            <person name="Garcia-Valdes E."/>
        </authorList>
    </citation>
    <scope>NUCLEOTIDE SEQUENCE [LARGE SCALE GENOMIC DNA]</scope>
    <source>
        <strain evidence="2 3">V113</strain>
    </source>
</reference>
<dbReference type="OrthoDB" id="5292295at2"/>
<dbReference type="FunFam" id="1.10.30.50:FF:000010">
    <property type="entry name" value="HNH endonuclease"/>
    <property type="match status" value="1"/>
</dbReference>
<dbReference type="Proteomes" id="UP000265411">
    <property type="component" value="Unassembled WGS sequence"/>
</dbReference>
<evidence type="ECO:0000313" key="3">
    <source>
        <dbReference type="Proteomes" id="UP000265411"/>
    </source>
</evidence>
<dbReference type="RefSeq" id="WP_118129798.1">
    <property type="nucleotide sequence ID" value="NZ_LMAZ01000001.1"/>
</dbReference>
<dbReference type="SMART" id="SM00507">
    <property type="entry name" value="HNHc"/>
    <property type="match status" value="1"/>
</dbReference>
<feature type="domain" description="HNH nuclease" evidence="1">
    <location>
        <begin position="14"/>
        <end position="83"/>
    </location>
</feature>
<dbReference type="AlphaFoldDB" id="A0A395RB83"/>
<evidence type="ECO:0000259" key="1">
    <source>
        <dbReference type="SMART" id="SM00507"/>
    </source>
</evidence>
<dbReference type="EMBL" id="LMAZ01000001">
    <property type="protein sequence ID" value="RGP57062.1"/>
    <property type="molecule type" value="Genomic_DNA"/>
</dbReference>
<comment type="caution">
    <text evidence="2">The sequence shown here is derived from an EMBL/GenBank/DDBJ whole genome shotgun (WGS) entry which is preliminary data.</text>
</comment>
<keyword evidence="3" id="KW-1185">Reference proteome</keyword>
<sequence length="113" mass="12858">MSTEPRVYTSRWTKAAKTYLVSHPLCVMCQRQGRVTPATVVDHIKPHRLKQAIKSGDRAAISEAQRLFWDQDNWQGLCSTHHDSTKQRIEKAGREIGCGLDGIPLDANHHWRA</sequence>
<dbReference type="CDD" id="cd00085">
    <property type="entry name" value="HNHc"/>
    <property type="match status" value="1"/>
</dbReference>
<accession>A0A395RB83</accession>
<name>A0A395RB83_9PSED</name>
<proteinExistence type="predicted"/>
<evidence type="ECO:0000313" key="2">
    <source>
        <dbReference type="EMBL" id="RGP57062.1"/>
    </source>
</evidence>
<organism evidence="2 3">
    <name type="scientific">Pseudomonas abyssi</name>
    <dbReference type="NCBI Taxonomy" id="170540"/>
    <lineage>
        <taxon>Bacteria</taxon>
        <taxon>Pseudomonadati</taxon>
        <taxon>Pseudomonadota</taxon>
        <taxon>Gammaproteobacteria</taxon>
        <taxon>Pseudomonadales</taxon>
        <taxon>Pseudomonadaceae</taxon>
        <taxon>Pseudomonas</taxon>
    </lineage>
</organism>